<keyword evidence="2" id="KW-0812">Transmembrane</keyword>
<dbReference type="AlphaFoldDB" id="A0A0J6W8Z9"/>
<feature type="transmembrane region" description="Helical" evidence="2">
    <location>
        <begin position="84"/>
        <end position="110"/>
    </location>
</feature>
<reference evidence="4 5" key="1">
    <citation type="journal article" date="2015" name="Genome Biol. Evol.">
        <title>Characterization of Three Mycobacterium spp. with Potential Use in Bioremediation by Genome Sequencing and Comparative Genomics.</title>
        <authorList>
            <person name="Das S."/>
            <person name="Pettersson B.M."/>
            <person name="Behra P.R."/>
            <person name="Ramesh M."/>
            <person name="Dasgupta S."/>
            <person name="Bhattacharya A."/>
            <person name="Kirsebom L.A."/>
        </authorList>
    </citation>
    <scope>NUCLEOTIDE SEQUENCE [LARGE SCALE GENOMIC DNA]</scope>
    <source>
        <strain evidence="4 5">DSM 43826</strain>
    </source>
</reference>
<keyword evidence="2" id="KW-0472">Membrane</keyword>
<evidence type="ECO:0000313" key="4">
    <source>
        <dbReference type="EMBL" id="KMO78102.1"/>
    </source>
</evidence>
<proteinExistence type="inferred from homology"/>
<dbReference type="Proteomes" id="UP000036513">
    <property type="component" value="Unassembled WGS sequence"/>
</dbReference>
<evidence type="ECO:0000256" key="1">
    <source>
        <dbReference type="ARBA" id="ARBA00005801"/>
    </source>
</evidence>
<evidence type="ECO:0000259" key="3">
    <source>
        <dbReference type="Pfam" id="PF01478"/>
    </source>
</evidence>
<feature type="transmembrane region" description="Helical" evidence="2">
    <location>
        <begin position="6"/>
        <end position="22"/>
    </location>
</feature>
<dbReference type="PANTHER" id="PTHR30487:SF0">
    <property type="entry name" value="PREPILIN LEADER PEPTIDASE_N-METHYLTRANSFERASE-RELATED"/>
    <property type="match status" value="1"/>
</dbReference>
<dbReference type="PANTHER" id="PTHR30487">
    <property type="entry name" value="TYPE 4 PREPILIN-LIKE PROTEINS LEADER PEPTIDE-PROCESSING ENZYME"/>
    <property type="match status" value="1"/>
</dbReference>
<evidence type="ECO:0000313" key="5">
    <source>
        <dbReference type="Proteomes" id="UP000036513"/>
    </source>
</evidence>
<comment type="similarity">
    <text evidence="1">Belongs to the peptidase A24 family.</text>
</comment>
<dbReference type="GO" id="GO:0006465">
    <property type="term" value="P:signal peptide processing"/>
    <property type="evidence" value="ECO:0007669"/>
    <property type="project" value="TreeGrafter"/>
</dbReference>
<sequence>MGETAAVAVAVWLIALSAYDFRRRRLPNRLTVPGAVVILTVAAVAGRGVPATLGALALTGIYAIVHLRSPTALGAGDVKLAIGIGALTGAFGVQAWALCAIGASLLTGLWGAARLARGSRAAVPHGPSMCLAAAVAVAAALPPG</sequence>
<keyword evidence="2" id="KW-1133">Transmembrane helix</keyword>
<feature type="transmembrane region" description="Helical" evidence="2">
    <location>
        <begin position="34"/>
        <end position="64"/>
    </location>
</feature>
<dbReference type="Gene3D" id="1.20.120.1220">
    <property type="match status" value="1"/>
</dbReference>
<protein>
    <submittedName>
        <fullName evidence="4">Type IV leader peptidase family protein</fullName>
    </submittedName>
</protein>
<dbReference type="Pfam" id="PF01478">
    <property type="entry name" value="Peptidase_A24"/>
    <property type="match status" value="1"/>
</dbReference>
<dbReference type="RefSeq" id="WP_048469733.1">
    <property type="nucleotide sequence ID" value="NZ_JYNL01000020.1"/>
</dbReference>
<comment type="caution">
    <text evidence="4">The sequence shown here is derived from an EMBL/GenBank/DDBJ whole genome shotgun (WGS) entry which is preliminary data.</text>
</comment>
<keyword evidence="5" id="KW-1185">Reference proteome</keyword>
<dbReference type="GO" id="GO:0005886">
    <property type="term" value="C:plasma membrane"/>
    <property type="evidence" value="ECO:0007669"/>
    <property type="project" value="TreeGrafter"/>
</dbReference>
<dbReference type="InterPro" id="IPR000045">
    <property type="entry name" value="Prepilin_IV_endopep_pep"/>
</dbReference>
<dbReference type="GO" id="GO:0004190">
    <property type="term" value="F:aspartic-type endopeptidase activity"/>
    <property type="evidence" value="ECO:0007669"/>
    <property type="project" value="InterPro"/>
</dbReference>
<organism evidence="4 5">
    <name type="scientific">Mycolicibacterium chlorophenolicum</name>
    <dbReference type="NCBI Taxonomy" id="37916"/>
    <lineage>
        <taxon>Bacteria</taxon>
        <taxon>Bacillati</taxon>
        <taxon>Actinomycetota</taxon>
        <taxon>Actinomycetes</taxon>
        <taxon>Mycobacteriales</taxon>
        <taxon>Mycobacteriaceae</taxon>
        <taxon>Mycolicibacterium</taxon>
    </lineage>
</organism>
<dbReference type="PATRIC" id="fig|37916.4.peg.1933"/>
<accession>A0A0J6W8Z9</accession>
<dbReference type="STRING" id="37916.MCHLDSM_02014"/>
<name>A0A0J6W8Z9_9MYCO</name>
<feature type="transmembrane region" description="Helical" evidence="2">
    <location>
        <begin position="122"/>
        <end position="141"/>
    </location>
</feature>
<dbReference type="InterPro" id="IPR050882">
    <property type="entry name" value="Prepilin_peptidase/N-MTase"/>
</dbReference>
<gene>
    <name evidence="4" type="ORF">MCHLDSM_02014</name>
</gene>
<evidence type="ECO:0000256" key="2">
    <source>
        <dbReference type="SAM" id="Phobius"/>
    </source>
</evidence>
<dbReference type="EMBL" id="JYNL01000020">
    <property type="protein sequence ID" value="KMO78102.1"/>
    <property type="molecule type" value="Genomic_DNA"/>
</dbReference>
<feature type="domain" description="Prepilin type IV endopeptidase peptidase" evidence="3">
    <location>
        <begin position="8"/>
        <end position="111"/>
    </location>
</feature>